<sequence>VVHLQPAQQLQLKSSGIRSVGRTWPVIKCKEPACDFTYKQKGELHYQIAHGKVFKLWIRRGEHNIIGGAACPYCPYPVGDVIALNQHLLMEHDDRVMKQGNLFACSSCRLSYNRLYLLYYHWHHSPLCVGPVLLPSMEWPIKDQRSVDPQPPPSLPRELMEMNKELITGPKGEKGFKQMLEQCGEEMSK</sequence>
<evidence type="ECO:0000313" key="1">
    <source>
        <dbReference type="EMBL" id="GMT27204.1"/>
    </source>
</evidence>
<dbReference type="AlphaFoldDB" id="A0AAV5WBJ7"/>
<dbReference type="EMBL" id="BTSY01000005">
    <property type="protein sequence ID" value="GMT27204.1"/>
    <property type="molecule type" value="Genomic_DNA"/>
</dbReference>
<dbReference type="Proteomes" id="UP001432322">
    <property type="component" value="Unassembled WGS sequence"/>
</dbReference>
<name>A0AAV5WBJ7_9BILA</name>
<reference evidence="1" key="1">
    <citation type="submission" date="2023-10" db="EMBL/GenBank/DDBJ databases">
        <title>Genome assembly of Pristionchus species.</title>
        <authorList>
            <person name="Yoshida K."/>
            <person name="Sommer R.J."/>
        </authorList>
    </citation>
    <scope>NUCLEOTIDE SEQUENCE</scope>
    <source>
        <strain evidence="1">RS5133</strain>
    </source>
</reference>
<evidence type="ECO:0000313" key="2">
    <source>
        <dbReference type="Proteomes" id="UP001432322"/>
    </source>
</evidence>
<keyword evidence="2" id="KW-1185">Reference proteome</keyword>
<evidence type="ECO:0008006" key="3">
    <source>
        <dbReference type="Google" id="ProtNLM"/>
    </source>
</evidence>
<feature type="non-terminal residue" evidence="1">
    <location>
        <position position="1"/>
    </location>
</feature>
<gene>
    <name evidence="1" type="ORF">PFISCL1PPCAC_18501</name>
</gene>
<accession>A0AAV5WBJ7</accession>
<protein>
    <recommendedName>
        <fullName evidence="3">C2H2-type domain-containing protein</fullName>
    </recommendedName>
</protein>
<organism evidence="1 2">
    <name type="scientific">Pristionchus fissidentatus</name>
    <dbReference type="NCBI Taxonomy" id="1538716"/>
    <lineage>
        <taxon>Eukaryota</taxon>
        <taxon>Metazoa</taxon>
        <taxon>Ecdysozoa</taxon>
        <taxon>Nematoda</taxon>
        <taxon>Chromadorea</taxon>
        <taxon>Rhabditida</taxon>
        <taxon>Rhabditina</taxon>
        <taxon>Diplogasteromorpha</taxon>
        <taxon>Diplogasteroidea</taxon>
        <taxon>Neodiplogasteridae</taxon>
        <taxon>Pristionchus</taxon>
    </lineage>
</organism>
<comment type="caution">
    <text evidence="1">The sequence shown here is derived from an EMBL/GenBank/DDBJ whole genome shotgun (WGS) entry which is preliminary data.</text>
</comment>
<proteinExistence type="predicted"/>